<organism evidence="3 4">
    <name type="scientific">Sinanodonta woodiana</name>
    <name type="common">Chinese pond mussel</name>
    <name type="synonym">Anodonta woodiana</name>
    <dbReference type="NCBI Taxonomy" id="1069815"/>
    <lineage>
        <taxon>Eukaryota</taxon>
        <taxon>Metazoa</taxon>
        <taxon>Spiralia</taxon>
        <taxon>Lophotrochozoa</taxon>
        <taxon>Mollusca</taxon>
        <taxon>Bivalvia</taxon>
        <taxon>Autobranchia</taxon>
        <taxon>Heteroconchia</taxon>
        <taxon>Palaeoheterodonta</taxon>
        <taxon>Unionida</taxon>
        <taxon>Unionoidea</taxon>
        <taxon>Unionidae</taxon>
        <taxon>Unioninae</taxon>
        <taxon>Sinanodonta</taxon>
    </lineage>
</organism>
<keyword evidence="1" id="KW-0472">Membrane</keyword>
<reference evidence="3 4" key="1">
    <citation type="submission" date="2024-11" db="EMBL/GenBank/DDBJ databases">
        <title>Chromosome-level genome assembly of the freshwater bivalve Anodonta woodiana.</title>
        <authorList>
            <person name="Chen X."/>
        </authorList>
    </citation>
    <scope>NUCLEOTIDE SEQUENCE [LARGE SCALE GENOMIC DNA]</scope>
    <source>
        <strain evidence="3">MN2024</strain>
        <tissue evidence="3">Gills</tissue>
    </source>
</reference>
<feature type="transmembrane region" description="Helical" evidence="1">
    <location>
        <begin position="535"/>
        <end position="555"/>
    </location>
</feature>
<evidence type="ECO:0000313" key="4">
    <source>
        <dbReference type="Proteomes" id="UP001634394"/>
    </source>
</evidence>
<keyword evidence="1" id="KW-0812">Transmembrane</keyword>
<evidence type="ECO:0000256" key="1">
    <source>
        <dbReference type="SAM" id="Phobius"/>
    </source>
</evidence>
<feature type="transmembrane region" description="Helical" evidence="1">
    <location>
        <begin position="371"/>
        <end position="391"/>
    </location>
</feature>
<accession>A0ABD3WHC1</accession>
<keyword evidence="1" id="KW-1133">Transmembrane helix</keyword>
<sequence>MVLVILLYAAFILVPPMEATSFDKPAYQRSAENEDNYFSLIGRDRSLHGVVLDDPHRVPYIPRHLKNSILHQESANNSELHRYGTSDCNINLTKEAIAKFRHEIWYNDWNFVSLHLTLQTNNTLNGKQFVVGPSVWIWTFSGKKGALPFLSWPIEFGIWSMGFLNMHSGDLKNFKLEVEGNCTNLVVGDSETNFAISNALKQSADEIRKLDEMYGHSLWCYKERIYITPHFVYQMCLHMVCPVEALKYRCCAYRYNTSSQKREVTCRVDYIFTYDDLWWIIPTVFATLLFAISPLILMKMASRICKLTESFRVKGIASDKAYEQISDGDWAQSKGGNGWIFYTDKNVVTLFSSLFLPMCQHLMRHGRKVSIIARVLIPIFSLSIVVLQIILDWIYLRSFVLEGVQKGVPMGFRSMIAGFNDSKQNFLRFVGGPFIACGLYLFITAISLALPRDLSRFLEKGLINIRYVPTSAIRLDFQSIERLGSVTFCNKMGYNKIYRFLLAQFYMLINKQFWKEAIEMQRQRWNKFNVRCRHIFVMPYVLICVMELFACFLYYGLPILPFTVTIIRAYCGHLLKLVNSYKLTIFRYNGYLLLVMVTIAVLFFVYMFCTIFLDACLFFSRVCIFTTTGIIIYPKTSYGYLIFDFTIIYYLWDSVKEYSEKYQRLLKTVIRICNLLQQYNRGKPLVISHKRMKGVRKDIFEHVIERHCPYRKQVFVSLVKVTVILVILGLYLNLLVKTDTIKDLHVVMHVGTALFICAFPKICRSMCCGYNHRIKSRRERDKILKTVRAYMGYIPGNYASGYESDKSDASLAGCNLVPECNDTLPLNFATANDYC</sequence>
<name>A0ABD3WHC1_SINWO</name>
<feature type="transmembrane region" description="Helical" evidence="1">
    <location>
        <begin position="588"/>
        <end position="608"/>
    </location>
</feature>
<keyword evidence="2" id="KW-0732">Signal</keyword>
<protein>
    <submittedName>
        <fullName evidence="3">Uncharacterized protein</fullName>
    </submittedName>
</protein>
<dbReference type="EMBL" id="JBJQND010000006">
    <property type="protein sequence ID" value="KAL3873350.1"/>
    <property type="molecule type" value="Genomic_DNA"/>
</dbReference>
<feature type="transmembrane region" description="Helical" evidence="1">
    <location>
        <begin position="277"/>
        <end position="297"/>
    </location>
</feature>
<feature type="transmembrane region" description="Helical" evidence="1">
    <location>
        <begin position="638"/>
        <end position="655"/>
    </location>
</feature>
<dbReference type="Proteomes" id="UP001634394">
    <property type="component" value="Unassembled WGS sequence"/>
</dbReference>
<evidence type="ECO:0000313" key="3">
    <source>
        <dbReference type="EMBL" id="KAL3873350.1"/>
    </source>
</evidence>
<evidence type="ECO:0000256" key="2">
    <source>
        <dbReference type="SAM" id="SignalP"/>
    </source>
</evidence>
<feature type="chain" id="PRO_5044763000" evidence="2">
    <location>
        <begin position="20"/>
        <end position="835"/>
    </location>
</feature>
<feature type="signal peptide" evidence="2">
    <location>
        <begin position="1"/>
        <end position="19"/>
    </location>
</feature>
<feature type="transmembrane region" description="Helical" evidence="1">
    <location>
        <begin position="714"/>
        <end position="732"/>
    </location>
</feature>
<feature type="transmembrane region" description="Helical" evidence="1">
    <location>
        <begin position="744"/>
        <end position="763"/>
    </location>
</feature>
<keyword evidence="4" id="KW-1185">Reference proteome</keyword>
<comment type="caution">
    <text evidence="3">The sequence shown here is derived from an EMBL/GenBank/DDBJ whole genome shotgun (WGS) entry which is preliminary data.</text>
</comment>
<feature type="transmembrane region" description="Helical" evidence="1">
    <location>
        <begin position="429"/>
        <end position="450"/>
    </location>
</feature>
<gene>
    <name evidence="3" type="ORF">ACJMK2_036481</name>
</gene>
<proteinExistence type="predicted"/>
<dbReference type="AlphaFoldDB" id="A0ABD3WHC1"/>